<accession>A0ABN8XE14</accession>
<sequence length="478" mass="52554">MVIPCTNINPPFLCALSFFRTYRTIILLISIFVGSNPFAFSEDLQPGSVAELQKALEEGGIAVETKPPVLSLTGYLDTSYTYNFISAHSGANRAMTAQIPTRMESDGIAGGGWNLNQVYLVAEKPMSELNEWQAGFRTDLMIGQDAASMGMPDNITGLGTANNSGLVFNTGSFLLAQAYAQFRVPVGNGLDIKMGKFMSPFAFELMERPANLNFSYGLIFSNLIPEILVGIEAIYPLSSAFELTLGITDGGFNTSRGGYPFFGFVNNEPFSSLFITSLKYETPKKNAQLTASLLFGPDGANPPGFGFYPDFPGTGVFRESPFNRSAPFFLGDIYGAWIPQITKDRLLLAMEYTGGFYNGGVSLPNDPFLQPASSDWFGASFWMKYQLTAFLSIAFRQDWIQGSNNEILYQHIGRTDIWSSTLTFRFDLWENLMMRAEGRMDWGKDVAGVILEPLGLPGVPISNGPAFFAAVEVAYLFW</sequence>
<evidence type="ECO:0008006" key="3">
    <source>
        <dbReference type="Google" id="ProtNLM"/>
    </source>
</evidence>
<keyword evidence="2" id="KW-1185">Reference proteome</keyword>
<gene>
    <name evidence="1" type="ORF">MFUM_0340</name>
</gene>
<evidence type="ECO:0000313" key="1">
    <source>
        <dbReference type="EMBL" id="CAI9084734.1"/>
    </source>
</evidence>
<dbReference type="Pfam" id="PF07642">
    <property type="entry name" value="BBP2"/>
    <property type="match status" value="1"/>
</dbReference>
<organism evidence="1 2">
    <name type="scientific">Candidatus Methylacidiphilum fumarolicum</name>
    <dbReference type="NCBI Taxonomy" id="591154"/>
    <lineage>
        <taxon>Bacteria</taxon>
        <taxon>Pseudomonadati</taxon>
        <taxon>Verrucomicrobiota</taxon>
        <taxon>Methylacidiphilae</taxon>
        <taxon>Methylacidiphilales</taxon>
        <taxon>Methylacidiphilaceae</taxon>
        <taxon>Methylacidiphilum (ex Ratnadevi et al. 2023)</taxon>
    </lineage>
</organism>
<dbReference type="EMBL" id="OX458932">
    <property type="protein sequence ID" value="CAI9084734.1"/>
    <property type="molecule type" value="Genomic_DNA"/>
</dbReference>
<dbReference type="InterPro" id="IPR011486">
    <property type="entry name" value="BBP2"/>
</dbReference>
<reference evidence="1" key="1">
    <citation type="submission" date="2023-03" db="EMBL/GenBank/DDBJ databases">
        <authorList>
            <person name="Cremers G."/>
            <person name="Picone N."/>
        </authorList>
    </citation>
    <scope>NUCLEOTIDE SEQUENCE</scope>
    <source>
        <strain evidence="1">Sample_alias</strain>
    </source>
</reference>
<dbReference type="Proteomes" id="UP001161497">
    <property type="component" value="Chromosome"/>
</dbReference>
<dbReference type="RefSeq" id="WP_009060451.1">
    <property type="nucleotide sequence ID" value="NZ_LXJS01000056.1"/>
</dbReference>
<name>A0ABN8XE14_9BACT</name>
<protein>
    <recommendedName>
        <fullName evidence="3">Porin</fullName>
    </recommendedName>
</protein>
<evidence type="ECO:0000313" key="2">
    <source>
        <dbReference type="Proteomes" id="UP001161497"/>
    </source>
</evidence>
<dbReference type="SUPFAM" id="SSF56935">
    <property type="entry name" value="Porins"/>
    <property type="match status" value="1"/>
</dbReference>
<proteinExistence type="predicted"/>